<proteinExistence type="predicted"/>
<dbReference type="EMBL" id="GGEC01053885">
    <property type="protein sequence ID" value="MBX34369.1"/>
    <property type="molecule type" value="Transcribed_RNA"/>
</dbReference>
<evidence type="ECO:0000313" key="1">
    <source>
        <dbReference type="EMBL" id="MBX34369.1"/>
    </source>
</evidence>
<name>A0A2P2MVX7_RHIMU</name>
<reference evidence="1" key="1">
    <citation type="submission" date="2018-02" db="EMBL/GenBank/DDBJ databases">
        <title>Rhizophora mucronata_Transcriptome.</title>
        <authorList>
            <person name="Meera S.P."/>
            <person name="Sreeshan A."/>
            <person name="Augustine A."/>
        </authorList>
    </citation>
    <scope>NUCLEOTIDE SEQUENCE</scope>
    <source>
        <tissue evidence="1">Leaf</tissue>
    </source>
</reference>
<organism evidence="1">
    <name type="scientific">Rhizophora mucronata</name>
    <name type="common">Asiatic mangrove</name>
    <dbReference type="NCBI Taxonomy" id="61149"/>
    <lineage>
        <taxon>Eukaryota</taxon>
        <taxon>Viridiplantae</taxon>
        <taxon>Streptophyta</taxon>
        <taxon>Embryophyta</taxon>
        <taxon>Tracheophyta</taxon>
        <taxon>Spermatophyta</taxon>
        <taxon>Magnoliopsida</taxon>
        <taxon>eudicotyledons</taxon>
        <taxon>Gunneridae</taxon>
        <taxon>Pentapetalae</taxon>
        <taxon>rosids</taxon>
        <taxon>fabids</taxon>
        <taxon>Malpighiales</taxon>
        <taxon>Rhizophoraceae</taxon>
        <taxon>Rhizophora</taxon>
    </lineage>
</organism>
<protein>
    <submittedName>
        <fullName evidence="1">Uncharacterized protein</fullName>
    </submittedName>
</protein>
<dbReference type="AlphaFoldDB" id="A0A2P2MVX7"/>
<sequence length="19" mass="2419">MNHWNTKIQMEKWLVLFSL</sequence>
<accession>A0A2P2MVX7</accession>